<evidence type="ECO:0000256" key="1">
    <source>
        <dbReference type="ARBA" id="ARBA00022786"/>
    </source>
</evidence>
<dbReference type="PANTHER" id="PTHR46276">
    <property type="entry name" value="E3 UBIQUITIN-PROTEIN LIGASE UBR5"/>
    <property type="match status" value="1"/>
</dbReference>
<dbReference type="GO" id="GO:0090263">
    <property type="term" value="P:positive regulation of canonical Wnt signaling pathway"/>
    <property type="evidence" value="ECO:0007669"/>
    <property type="project" value="TreeGrafter"/>
</dbReference>
<dbReference type="InterPro" id="IPR035983">
    <property type="entry name" value="Hect_E3_ubiquitin_ligase"/>
</dbReference>
<feature type="region of interest" description="Disordered" evidence="3">
    <location>
        <begin position="812"/>
        <end position="831"/>
    </location>
</feature>
<feature type="domain" description="HECT" evidence="4">
    <location>
        <begin position="1164"/>
        <end position="1537"/>
    </location>
</feature>
<evidence type="ECO:0000256" key="2">
    <source>
        <dbReference type="PROSITE-ProRule" id="PRU00104"/>
    </source>
</evidence>
<feature type="region of interest" description="Disordered" evidence="3">
    <location>
        <begin position="1026"/>
        <end position="1064"/>
    </location>
</feature>
<dbReference type="InterPro" id="IPR000569">
    <property type="entry name" value="HECT_dom"/>
</dbReference>
<dbReference type="SUPFAM" id="SSF56204">
    <property type="entry name" value="Hect, E3 ligase catalytic domain"/>
    <property type="match status" value="1"/>
</dbReference>
<dbReference type="Gene3D" id="3.90.1750.10">
    <property type="entry name" value="Hect, E3 ligase catalytic domains"/>
    <property type="match status" value="1"/>
</dbReference>
<dbReference type="GO" id="GO:0034450">
    <property type="term" value="F:ubiquitin-ubiquitin ligase activity"/>
    <property type="evidence" value="ECO:0007669"/>
    <property type="project" value="TreeGrafter"/>
</dbReference>
<feature type="compositionally biased region" description="Gly residues" evidence="3">
    <location>
        <begin position="413"/>
        <end position="431"/>
    </location>
</feature>
<dbReference type="EMBL" id="CASHTH010000768">
    <property type="protein sequence ID" value="CAI8007411.1"/>
    <property type="molecule type" value="Genomic_DNA"/>
</dbReference>
<sequence>MSSAKNTLLTKPLPSETQGFTTIDLAVNPKETDASSASTASDSVRASGAEHFQEGIRRLMNLQLHFYLRGLLIKPDDMPVVKNAPLDCLEFFHHWFAACVKKMKEQHSFPLDPEKLDVVREIMADKPQGDFEMYLSIAMSGLRIMLIECDDPARVIASSAALATDKQSQGSTSSESDVVMEAQPTTSSSSVATPTTDEPSEMQPPTTTPDAGVAIETAPSNAAGAQDHESGGGNKFKPKSLFSVETRNSENDFLSPLFTNWPCIVTTVLGCYPPAPSVDRATLPQQRDQGIGQPGDPLQDWPSQSKGLSSVQSIDSFTSHFVLNCDETSIENFTSTIVEKINSCLAESNQCSVDILDLSVHDVNMRLVDDRVIPILVGKRFLDSVIRVLGMEHSRVKNTFVEMQQLRSRGGEGEGSGGRRTGGGREGGGRGLRSEIDSGRSSSALPQDIVKVTKSILAKFSWLAVASLSRSADMAATPVTLGISKPMGASSVSAEYSAGGPRHGGTSSYRGTHRQPEDLSWSHQRQLHVRSAYHTLNLPPLPSNPLLPPSEGITLRPVARSDVPSSDRASGSATGEVLATEVEMGSGHDSSFDEEGISDQDAERPGSSFLHSPSDAASYIPMSPTNLSNLIDPHLLGVWSSSSSSDEDGFNTETFFTFEEAADTSPPRPREQALASPDNIYPFAWALDGRRIGESSNSSFRSDSPSHFLFGGHHEQNMPLFTIPSVRFGAGFLSRTFSRFVKDLVDIAVTICDDKTTKTKLVLPAKLQCHLVRQTLSQLESTWRWVIKVLDVAEGQLQRGQNFDVQRHVMSLRSDGPTPTTSSHTPSHDSYRSFIGSTPAEYMTYLLRAHAKEDTDCLPVIDLYGYEHVVFVLDALIYTLTHWPKAAVVQTDQSNQSNPATTSPPSSGNQSTNQNTGTEPLQMEHTSATDMDTAVARDERFFKRSESILASSGTSESEGDHETQKSNQNFFGPRRALIESPDFVGNESFFGGGASEGQFSQPLSEAYPLAQQPHLLKPNAKKEQLFSTPGRLGGEGEGGGGGEGREERRTGRRELPVSYDSSEGSAPAILPPVTLSLSVDTALQRWHNCISVFAHVFLAEGPGGERDNFLNARAGFASRMARFRQQVSQLYDAAMTHREWSSSVSNSLSLKIRRDFLLQDALENMQQLTKFHYSQVRVKFEGEEGSGPGVNRGFFSSLANELKSSDTSKPVLKQVGVLLSEPGKQPEQSGLFAPCPFLPSHSISPSKLTTIREQRRKYFRAVGRFLGLCFWFRYTIPLMVCRHVAKYLLGRDLAWHDLAFYNADLYEGLRRMLQDVQEEKKSEEDFTNTYCCYFEAPLSGSVEPFLVDLIPGGSKIPVTPDRVQEYVRLYATFMMYGCVRDELKAMKEGLNDVIPPELLSGLTAEDFQLLLSGGSASISLSRLKSVIRFNHTHGSSPTVCDRFEKMFWRVVSHMTNTQRQELLYFATGSGALPSSSESNDQNPAIQITINVIGTGNTKSLPVASTCSQRMSIPLYPSYLILKKKLLQAIQCQAYGLG</sequence>
<dbReference type="SMART" id="SM00119">
    <property type="entry name" value="HECTc"/>
    <property type="match status" value="1"/>
</dbReference>
<feature type="region of interest" description="Disordered" evidence="3">
    <location>
        <begin position="406"/>
        <end position="443"/>
    </location>
</feature>
<gene>
    <name evidence="5" type="ORF">GBAR_LOCUS5184</name>
</gene>
<dbReference type="Proteomes" id="UP001174909">
    <property type="component" value="Unassembled WGS sequence"/>
</dbReference>
<feature type="compositionally biased region" description="Low complexity" evidence="3">
    <location>
        <begin position="184"/>
        <end position="196"/>
    </location>
</feature>
<evidence type="ECO:0000313" key="6">
    <source>
        <dbReference type="Proteomes" id="UP001174909"/>
    </source>
</evidence>
<dbReference type="Gene3D" id="3.30.2410.10">
    <property type="entry name" value="Hect, E3 ligase catalytic domain"/>
    <property type="match status" value="1"/>
</dbReference>
<reference evidence="5" key="1">
    <citation type="submission" date="2023-03" db="EMBL/GenBank/DDBJ databases">
        <authorList>
            <person name="Steffen K."/>
            <person name="Cardenas P."/>
        </authorList>
    </citation>
    <scope>NUCLEOTIDE SEQUENCE</scope>
</reference>
<keyword evidence="1 2" id="KW-0833">Ubl conjugation pathway</keyword>
<protein>
    <submittedName>
        <fullName evidence="5">E3 ubiquitin-protein ligase UBR5</fullName>
    </submittedName>
</protein>
<proteinExistence type="predicted"/>
<feature type="region of interest" description="Disordered" evidence="3">
    <location>
        <begin position="891"/>
        <end position="929"/>
    </location>
</feature>
<dbReference type="Pfam" id="PF00632">
    <property type="entry name" value="HECT"/>
    <property type="match status" value="1"/>
</dbReference>
<feature type="active site" description="Glycyl thioester intermediate" evidence="2">
    <location>
        <position position="1506"/>
    </location>
</feature>
<comment type="caution">
    <text evidence="5">The sequence shown here is derived from an EMBL/GenBank/DDBJ whole genome shotgun (WGS) entry which is preliminary data.</text>
</comment>
<feature type="region of interest" description="Disordered" evidence="3">
    <location>
        <begin position="279"/>
        <end position="305"/>
    </location>
</feature>
<evidence type="ECO:0000313" key="5">
    <source>
        <dbReference type="EMBL" id="CAI8007411.1"/>
    </source>
</evidence>
<dbReference type="GO" id="GO:0005634">
    <property type="term" value="C:nucleus"/>
    <property type="evidence" value="ECO:0007669"/>
    <property type="project" value="TreeGrafter"/>
</dbReference>
<feature type="compositionally biased region" description="Polar residues" evidence="3">
    <location>
        <begin position="165"/>
        <end position="176"/>
    </location>
</feature>
<organism evidence="5 6">
    <name type="scientific">Geodia barretti</name>
    <name type="common">Barrett's horny sponge</name>
    <dbReference type="NCBI Taxonomy" id="519541"/>
    <lineage>
        <taxon>Eukaryota</taxon>
        <taxon>Metazoa</taxon>
        <taxon>Porifera</taxon>
        <taxon>Demospongiae</taxon>
        <taxon>Heteroscleromorpha</taxon>
        <taxon>Tetractinellida</taxon>
        <taxon>Astrophorina</taxon>
        <taxon>Geodiidae</taxon>
        <taxon>Geodia</taxon>
    </lineage>
</organism>
<name>A0AA35RB48_GEOBA</name>
<dbReference type="GO" id="GO:0000209">
    <property type="term" value="P:protein polyubiquitination"/>
    <property type="evidence" value="ECO:0007669"/>
    <property type="project" value="TreeGrafter"/>
</dbReference>
<accession>A0AA35RB48</accession>
<dbReference type="Gene3D" id="3.30.2160.10">
    <property type="entry name" value="Hect, E3 ligase catalytic domain"/>
    <property type="match status" value="1"/>
</dbReference>
<dbReference type="PROSITE" id="PS50237">
    <property type="entry name" value="HECT"/>
    <property type="match status" value="1"/>
</dbReference>
<feature type="compositionally biased region" description="Basic and acidic residues" evidence="3">
    <location>
        <begin position="1043"/>
        <end position="1055"/>
    </location>
</feature>
<keyword evidence="6" id="KW-1185">Reference proteome</keyword>
<feature type="region of interest" description="Disordered" evidence="3">
    <location>
        <begin position="492"/>
        <end position="523"/>
    </location>
</feature>
<feature type="region of interest" description="Disordered" evidence="3">
    <location>
        <begin position="582"/>
        <end position="616"/>
    </location>
</feature>
<feature type="region of interest" description="Disordered" evidence="3">
    <location>
        <begin position="162"/>
        <end position="213"/>
    </location>
</feature>
<dbReference type="GO" id="GO:0005737">
    <property type="term" value="C:cytoplasm"/>
    <property type="evidence" value="ECO:0007669"/>
    <property type="project" value="TreeGrafter"/>
</dbReference>
<evidence type="ECO:0000256" key="3">
    <source>
        <dbReference type="SAM" id="MobiDB-lite"/>
    </source>
</evidence>
<feature type="compositionally biased region" description="Gly residues" evidence="3">
    <location>
        <begin position="1031"/>
        <end position="1042"/>
    </location>
</feature>
<feature type="region of interest" description="Disordered" evidence="3">
    <location>
        <begin position="949"/>
        <end position="973"/>
    </location>
</feature>
<evidence type="ECO:0000259" key="4">
    <source>
        <dbReference type="PROSITE" id="PS50237"/>
    </source>
</evidence>
<dbReference type="PANTHER" id="PTHR46276:SF1">
    <property type="entry name" value="E3 UBIQUITIN-PROTEIN LIGASE UBR5"/>
    <property type="match status" value="1"/>
</dbReference>